<organism evidence="7 8">
    <name type="scientific">Rubroshorea leprosula</name>
    <dbReference type="NCBI Taxonomy" id="152421"/>
    <lineage>
        <taxon>Eukaryota</taxon>
        <taxon>Viridiplantae</taxon>
        <taxon>Streptophyta</taxon>
        <taxon>Embryophyta</taxon>
        <taxon>Tracheophyta</taxon>
        <taxon>Spermatophyta</taxon>
        <taxon>Magnoliopsida</taxon>
        <taxon>eudicotyledons</taxon>
        <taxon>Gunneridae</taxon>
        <taxon>Pentapetalae</taxon>
        <taxon>rosids</taxon>
        <taxon>malvids</taxon>
        <taxon>Malvales</taxon>
        <taxon>Dipterocarpaceae</taxon>
        <taxon>Rubroshorea</taxon>
    </lineage>
</organism>
<dbReference type="Gene3D" id="3.20.20.120">
    <property type="entry name" value="Enolase-like C-terminal domain"/>
    <property type="match status" value="1"/>
</dbReference>
<comment type="caution">
    <text evidence="7">The sequence shown here is derived from an EMBL/GenBank/DDBJ whole genome shotgun (WGS) entry which is preliminary data.</text>
</comment>
<dbReference type="Proteomes" id="UP001054252">
    <property type="component" value="Unassembled WGS sequence"/>
</dbReference>
<dbReference type="InterPro" id="IPR000941">
    <property type="entry name" value="Enolase"/>
</dbReference>
<gene>
    <name evidence="7" type="ORF">SLEP1_g57969</name>
</gene>
<proteinExistence type="inferred from homology"/>
<dbReference type="EC" id="4.2.1.11" evidence="3"/>
<dbReference type="InterPro" id="IPR036849">
    <property type="entry name" value="Enolase-like_C_sf"/>
</dbReference>
<name>A0AAV5MMZ1_9ROSI</name>
<evidence type="ECO:0000259" key="6">
    <source>
        <dbReference type="Pfam" id="PF00113"/>
    </source>
</evidence>
<keyword evidence="5" id="KW-0456">Lyase</keyword>
<accession>A0AAV5MMZ1</accession>
<comment type="pathway">
    <text evidence="1">Carbohydrate degradation; glycolysis; pyruvate from D-glyceraldehyde 3-phosphate: step 4/5.</text>
</comment>
<evidence type="ECO:0000256" key="2">
    <source>
        <dbReference type="ARBA" id="ARBA00009604"/>
    </source>
</evidence>
<dbReference type="GO" id="GO:0004634">
    <property type="term" value="F:phosphopyruvate hydratase activity"/>
    <property type="evidence" value="ECO:0007669"/>
    <property type="project" value="UniProtKB-EC"/>
</dbReference>
<evidence type="ECO:0000256" key="5">
    <source>
        <dbReference type="ARBA" id="ARBA00023239"/>
    </source>
</evidence>
<dbReference type="GO" id="GO:0000287">
    <property type="term" value="F:magnesium ion binding"/>
    <property type="evidence" value="ECO:0007669"/>
    <property type="project" value="InterPro"/>
</dbReference>
<evidence type="ECO:0000256" key="3">
    <source>
        <dbReference type="ARBA" id="ARBA00012058"/>
    </source>
</evidence>
<comment type="similarity">
    <text evidence="2">Belongs to the enolase family.</text>
</comment>
<dbReference type="PANTHER" id="PTHR11902:SF56">
    <property type="entry name" value="CYTOSOLIC ENOLASE 3"/>
    <property type="match status" value="1"/>
</dbReference>
<dbReference type="InterPro" id="IPR020810">
    <property type="entry name" value="Enolase_C"/>
</dbReference>
<keyword evidence="4" id="KW-0324">Glycolysis</keyword>
<dbReference type="AlphaFoldDB" id="A0AAV5MMZ1"/>
<dbReference type="Pfam" id="PF00113">
    <property type="entry name" value="Enolase_C"/>
    <property type="match status" value="1"/>
</dbReference>
<dbReference type="GO" id="GO:0000015">
    <property type="term" value="C:phosphopyruvate hydratase complex"/>
    <property type="evidence" value="ECO:0007669"/>
    <property type="project" value="InterPro"/>
</dbReference>
<feature type="domain" description="Enolase C-terminal TIM barrel" evidence="6">
    <location>
        <begin position="2"/>
        <end position="45"/>
    </location>
</feature>
<dbReference type="PANTHER" id="PTHR11902">
    <property type="entry name" value="ENOLASE"/>
    <property type="match status" value="1"/>
</dbReference>
<evidence type="ECO:0000313" key="7">
    <source>
        <dbReference type="EMBL" id="GKV51301.1"/>
    </source>
</evidence>
<sequence>MVASHRWGEIEDSFIADLAVRLGASQIKASAPCRGEQLAKYNHVFFSNHTLFAFFLISSYATPYLPPLAHSKDQTDLSLGTKQFMPAKTGGLHLDH</sequence>
<dbReference type="EMBL" id="BPVZ01000485">
    <property type="protein sequence ID" value="GKV51301.1"/>
    <property type="molecule type" value="Genomic_DNA"/>
</dbReference>
<keyword evidence="8" id="KW-1185">Reference proteome</keyword>
<evidence type="ECO:0000313" key="8">
    <source>
        <dbReference type="Proteomes" id="UP001054252"/>
    </source>
</evidence>
<protein>
    <recommendedName>
        <fullName evidence="3">phosphopyruvate hydratase</fullName>
        <ecNumber evidence="3">4.2.1.11</ecNumber>
    </recommendedName>
</protein>
<reference evidence="7 8" key="1">
    <citation type="journal article" date="2021" name="Commun. Biol.">
        <title>The genome of Shorea leprosula (Dipterocarpaceae) highlights the ecological relevance of drought in aseasonal tropical rainforests.</title>
        <authorList>
            <person name="Ng K.K.S."/>
            <person name="Kobayashi M.J."/>
            <person name="Fawcett J.A."/>
            <person name="Hatakeyama M."/>
            <person name="Paape T."/>
            <person name="Ng C.H."/>
            <person name="Ang C.C."/>
            <person name="Tnah L.H."/>
            <person name="Lee C.T."/>
            <person name="Nishiyama T."/>
            <person name="Sese J."/>
            <person name="O'Brien M.J."/>
            <person name="Copetti D."/>
            <person name="Mohd Noor M.I."/>
            <person name="Ong R.C."/>
            <person name="Putra M."/>
            <person name="Sireger I.Z."/>
            <person name="Indrioko S."/>
            <person name="Kosugi Y."/>
            <person name="Izuno A."/>
            <person name="Isagi Y."/>
            <person name="Lee S.L."/>
            <person name="Shimizu K.K."/>
        </authorList>
    </citation>
    <scope>NUCLEOTIDE SEQUENCE [LARGE SCALE GENOMIC DNA]</scope>
    <source>
        <strain evidence="7">214</strain>
    </source>
</reference>
<evidence type="ECO:0000256" key="4">
    <source>
        <dbReference type="ARBA" id="ARBA00023152"/>
    </source>
</evidence>
<evidence type="ECO:0000256" key="1">
    <source>
        <dbReference type="ARBA" id="ARBA00005031"/>
    </source>
</evidence>
<dbReference type="GO" id="GO:0006096">
    <property type="term" value="P:glycolytic process"/>
    <property type="evidence" value="ECO:0007669"/>
    <property type="project" value="UniProtKB-KW"/>
</dbReference>
<dbReference type="SUPFAM" id="SSF51604">
    <property type="entry name" value="Enolase C-terminal domain-like"/>
    <property type="match status" value="1"/>
</dbReference>